<dbReference type="Proteomes" id="UP000494106">
    <property type="component" value="Unassembled WGS sequence"/>
</dbReference>
<protein>
    <submittedName>
        <fullName evidence="1">Uncharacterized protein</fullName>
    </submittedName>
</protein>
<dbReference type="EMBL" id="CADEBC010000484">
    <property type="protein sequence ID" value="CAB3235005.1"/>
    <property type="molecule type" value="Genomic_DNA"/>
</dbReference>
<comment type="caution">
    <text evidence="1">The sequence shown here is derived from an EMBL/GenBank/DDBJ whole genome shotgun (WGS) entry which is preliminary data.</text>
</comment>
<gene>
    <name evidence="1" type="ORF">APLA_LOCUS5841</name>
</gene>
<accession>A0A8S0ZPC9</accession>
<dbReference type="AlphaFoldDB" id="A0A8S0ZPC9"/>
<evidence type="ECO:0000313" key="2">
    <source>
        <dbReference type="Proteomes" id="UP000494106"/>
    </source>
</evidence>
<keyword evidence="2" id="KW-1185">Reference proteome</keyword>
<dbReference type="OrthoDB" id="2194416at2759"/>
<organism evidence="1 2">
    <name type="scientific">Arctia plantaginis</name>
    <name type="common">Wood tiger moth</name>
    <name type="synonym">Phalaena plantaginis</name>
    <dbReference type="NCBI Taxonomy" id="874455"/>
    <lineage>
        <taxon>Eukaryota</taxon>
        <taxon>Metazoa</taxon>
        <taxon>Ecdysozoa</taxon>
        <taxon>Arthropoda</taxon>
        <taxon>Hexapoda</taxon>
        <taxon>Insecta</taxon>
        <taxon>Pterygota</taxon>
        <taxon>Neoptera</taxon>
        <taxon>Endopterygota</taxon>
        <taxon>Lepidoptera</taxon>
        <taxon>Glossata</taxon>
        <taxon>Ditrysia</taxon>
        <taxon>Noctuoidea</taxon>
        <taxon>Erebidae</taxon>
        <taxon>Arctiinae</taxon>
        <taxon>Arctia</taxon>
    </lineage>
</organism>
<proteinExistence type="predicted"/>
<sequence>MITSTFWRNIWSVPDTHIEGDGLRDVRRLCESITHIEPVTIDRDDVSCAVRSLEIDLVQTDCTTFGLSGSEAHMRVWHLNSRQHWIQVHYP</sequence>
<name>A0A8S0ZPC9_ARCPL</name>
<reference evidence="1 2" key="1">
    <citation type="submission" date="2020-04" db="EMBL/GenBank/DDBJ databases">
        <authorList>
            <person name="Wallbank WR R."/>
            <person name="Pardo Diaz C."/>
            <person name="Kozak K."/>
            <person name="Martin S."/>
            <person name="Jiggins C."/>
            <person name="Moest M."/>
            <person name="Warren A I."/>
            <person name="Byers J.R.P. K."/>
            <person name="Montejo-Kovacevich G."/>
            <person name="Yen C E."/>
        </authorList>
    </citation>
    <scope>NUCLEOTIDE SEQUENCE [LARGE SCALE GENOMIC DNA]</scope>
</reference>
<evidence type="ECO:0000313" key="1">
    <source>
        <dbReference type="EMBL" id="CAB3235005.1"/>
    </source>
</evidence>